<sequence length="93" mass="10459">MEELVKRRAKEIISDLCEVEVTKVTDNDACSLKCAVIVAEYAKYLESVIEAEKNCASLEEKGYVKCVIRNGEREYKMTEAGRIANPKSPNTQN</sequence>
<dbReference type="Proteomes" id="UP000317369">
    <property type="component" value="Chromosome"/>
</dbReference>
<proteinExistence type="predicted"/>
<protein>
    <submittedName>
        <fullName evidence="1">Uncharacterized protein</fullName>
    </submittedName>
</protein>
<accession>A0A517YVR2</accession>
<evidence type="ECO:0000313" key="1">
    <source>
        <dbReference type="EMBL" id="QDU34331.1"/>
    </source>
</evidence>
<dbReference type="EMBL" id="CP036425">
    <property type="protein sequence ID" value="QDU34331.1"/>
    <property type="molecule type" value="Genomic_DNA"/>
</dbReference>
<organism evidence="1 2">
    <name type="scientific">Poriferisphaera corsica</name>
    <dbReference type="NCBI Taxonomy" id="2528020"/>
    <lineage>
        <taxon>Bacteria</taxon>
        <taxon>Pseudomonadati</taxon>
        <taxon>Planctomycetota</taxon>
        <taxon>Phycisphaerae</taxon>
        <taxon>Phycisphaerales</taxon>
        <taxon>Phycisphaeraceae</taxon>
        <taxon>Poriferisphaera</taxon>
    </lineage>
</organism>
<name>A0A517YVR2_9BACT</name>
<gene>
    <name evidence="1" type="ORF">KS4_23990</name>
</gene>
<dbReference type="AlphaFoldDB" id="A0A517YVR2"/>
<reference evidence="1 2" key="1">
    <citation type="submission" date="2019-02" db="EMBL/GenBank/DDBJ databases">
        <title>Deep-cultivation of Planctomycetes and their phenomic and genomic characterization uncovers novel biology.</title>
        <authorList>
            <person name="Wiegand S."/>
            <person name="Jogler M."/>
            <person name="Boedeker C."/>
            <person name="Pinto D."/>
            <person name="Vollmers J."/>
            <person name="Rivas-Marin E."/>
            <person name="Kohn T."/>
            <person name="Peeters S.H."/>
            <person name="Heuer A."/>
            <person name="Rast P."/>
            <person name="Oberbeckmann S."/>
            <person name="Bunk B."/>
            <person name="Jeske O."/>
            <person name="Meyerdierks A."/>
            <person name="Storesund J.E."/>
            <person name="Kallscheuer N."/>
            <person name="Luecker S."/>
            <person name="Lage O.M."/>
            <person name="Pohl T."/>
            <person name="Merkel B.J."/>
            <person name="Hornburger P."/>
            <person name="Mueller R.-W."/>
            <person name="Bruemmer F."/>
            <person name="Labrenz M."/>
            <person name="Spormann A.M."/>
            <person name="Op den Camp H."/>
            <person name="Overmann J."/>
            <person name="Amann R."/>
            <person name="Jetten M.S.M."/>
            <person name="Mascher T."/>
            <person name="Medema M.H."/>
            <person name="Devos D.P."/>
            <person name="Kaster A.-K."/>
            <person name="Ovreas L."/>
            <person name="Rohde M."/>
            <person name="Galperin M.Y."/>
            <person name="Jogler C."/>
        </authorList>
    </citation>
    <scope>NUCLEOTIDE SEQUENCE [LARGE SCALE GENOMIC DNA]</scope>
    <source>
        <strain evidence="1 2">KS4</strain>
    </source>
</reference>
<dbReference type="KEGG" id="pcor:KS4_23990"/>
<dbReference type="RefSeq" id="WP_145078065.1">
    <property type="nucleotide sequence ID" value="NZ_CP036425.1"/>
</dbReference>
<evidence type="ECO:0000313" key="2">
    <source>
        <dbReference type="Proteomes" id="UP000317369"/>
    </source>
</evidence>
<keyword evidence="2" id="KW-1185">Reference proteome</keyword>